<gene>
    <name evidence="1" type="ordered locus">Kfla_4551</name>
</gene>
<evidence type="ECO:0000313" key="1">
    <source>
        <dbReference type="EMBL" id="ADB33573.1"/>
    </source>
</evidence>
<organism evidence="1 2">
    <name type="scientific">Kribbella flavida (strain DSM 17836 / JCM 10339 / NBRC 14399)</name>
    <dbReference type="NCBI Taxonomy" id="479435"/>
    <lineage>
        <taxon>Bacteria</taxon>
        <taxon>Bacillati</taxon>
        <taxon>Actinomycetota</taxon>
        <taxon>Actinomycetes</taxon>
        <taxon>Propionibacteriales</taxon>
        <taxon>Kribbellaceae</taxon>
        <taxon>Kribbella</taxon>
    </lineage>
</organism>
<keyword evidence="2" id="KW-1185">Reference proteome</keyword>
<reference evidence="2" key="1">
    <citation type="submission" date="2009-09" db="EMBL/GenBank/DDBJ databases">
        <title>The complete genome of Kribbella flavida DSM 17836.</title>
        <authorList>
            <consortium name="US DOE Joint Genome Institute (JGI-PGF)"/>
            <person name="Lucas S."/>
            <person name="Copeland A."/>
            <person name="Lapidus A."/>
            <person name="Glavina del Rio T."/>
            <person name="Dalin E."/>
            <person name="Tice H."/>
            <person name="Bruce D."/>
            <person name="Goodwin L."/>
            <person name="Pitluck S."/>
            <person name="Kyrpides N."/>
            <person name="Mavromatis K."/>
            <person name="Ivanova N."/>
            <person name="Saunders E."/>
            <person name="Brettin T."/>
            <person name="Detter J.C."/>
            <person name="Han C."/>
            <person name="Larimer F."/>
            <person name="Land M."/>
            <person name="Hauser L."/>
            <person name="Markowitz V."/>
            <person name="Cheng J.-F."/>
            <person name="Hugenholtz P."/>
            <person name="Woyke T."/>
            <person name="Wu D."/>
            <person name="Pukall R."/>
            <person name="Klenk H.-P."/>
            <person name="Eisen J.A."/>
        </authorList>
    </citation>
    <scope>NUCLEOTIDE SEQUENCE [LARGE SCALE GENOMIC DNA]</scope>
    <source>
        <strain evidence="2">DSM 17836 / JCM 10339 / NBRC 14399</strain>
    </source>
</reference>
<dbReference type="Proteomes" id="UP000007967">
    <property type="component" value="Chromosome"/>
</dbReference>
<accession>D2PXW7</accession>
<name>D2PXW7_KRIFD</name>
<sequence length="43" mass="4536">MDERIPNRASSTALSTSIRGWIAFNDPQRAGAVGSRGGQAEGF</sequence>
<dbReference type="KEGG" id="kfl:Kfla_4551"/>
<protein>
    <submittedName>
        <fullName evidence="1">Uncharacterized protein</fullName>
    </submittedName>
</protein>
<reference evidence="1 2" key="2">
    <citation type="journal article" date="2010" name="Stand. Genomic Sci.">
        <title>Complete genome sequence of Kribbella flavida type strain (IFO 14399).</title>
        <authorList>
            <person name="Pukall R."/>
            <person name="Lapidus A."/>
            <person name="Glavina Del Rio T."/>
            <person name="Copeland A."/>
            <person name="Tice H."/>
            <person name="Cheng J.-F."/>
            <person name="Lucas S."/>
            <person name="Chen F."/>
            <person name="Nolan M."/>
            <person name="LaButti K."/>
            <person name="Pati A."/>
            <person name="Ivanova N."/>
            <person name="Mavrommatis K."/>
            <person name="Mikhailova N."/>
            <person name="Pitluck S."/>
            <person name="Bruce D."/>
            <person name="Goodwin L."/>
            <person name="Land M."/>
            <person name="Hauser L."/>
            <person name="Chang Y.-J."/>
            <person name="Jeffries C.D."/>
            <person name="Chen A."/>
            <person name="Palaniappan K."/>
            <person name="Chain P."/>
            <person name="Rohde M."/>
            <person name="Goeker M."/>
            <person name="Bristow J."/>
            <person name="Eisen J.A."/>
            <person name="Markowitz V."/>
            <person name="Hugenholtz P."/>
            <person name="Kyrpides N.C."/>
            <person name="Klenk H.-P."/>
            <person name="Brettin T."/>
        </authorList>
    </citation>
    <scope>NUCLEOTIDE SEQUENCE [LARGE SCALE GENOMIC DNA]</scope>
    <source>
        <strain evidence="2">DSM 17836 / JCM 10339 / NBRC 14399</strain>
    </source>
</reference>
<dbReference type="HOGENOM" id="CLU_3234988_0_0_11"/>
<evidence type="ECO:0000313" key="2">
    <source>
        <dbReference type="Proteomes" id="UP000007967"/>
    </source>
</evidence>
<dbReference type="AlphaFoldDB" id="D2PXW7"/>
<dbReference type="EMBL" id="CP001736">
    <property type="protein sequence ID" value="ADB33573.1"/>
    <property type="molecule type" value="Genomic_DNA"/>
</dbReference>
<proteinExistence type="predicted"/>